<keyword evidence="8" id="KW-1185">Reference proteome</keyword>
<dbReference type="InterPro" id="IPR050186">
    <property type="entry name" value="TPT_transporter"/>
</dbReference>
<comment type="caution">
    <text evidence="7">The sequence shown here is derived from an EMBL/GenBank/DDBJ whole genome shotgun (WGS) entry which is preliminary data.</text>
</comment>
<dbReference type="InterPro" id="IPR004853">
    <property type="entry name" value="Sugar_P_trans_dom"/>
</dbReference>
<feature type="transmembrane region" description="Helical" evidence="5">
    <location>
        <begin position="86"/>
        <end position="104"/>
    </location>
</feature>
<sequence>MVQLSSACICLGPILKILGVPKRGNIPKRYYVTMIIPLSLGKFVSSVLSQVSIWKVSVSYAHTVKATLPLFTVIITRLFFGEKQTLPVYLSLVPIISGVVIATLTEISFDLIGLMSALFATLEFSLQTIFSKKTLKDTGLHYMNLLVIFSRLAALFFFPIWLMYDVNRIIQDENVINSKNKMMILGLLICDGLLNMLQNVFAFTVLAMVAPLSYAVANATKRLVIIGASLLLLKNPVTPMNIVGILIAVVGVLFYNKAKFDQNEKARRQRLLPYIKSEGALTAANGVHGLPHPKSESDTHILNGVLPSQSHYSHLLWNSTVSTDQVKLIPPVHEEDRNYSRISSNEELHSRGVHFV</sequence>
<evidence type="ECO:0000259" key="6">
    <source>
        <dbReference type="Pfam" id="PF03151"/>
    </source>
</evidence>
<dbReference type="SUPFAM" id="SSF103481">
    <property type="entry name" value="Multidrug resistance efflux transporter EmrE"/>
    <property type="match status" value="2"/>
</dbReference>
<proteinExistence type="predicted"/>
<evidence type="ECO:0000256" key="2">
    <source>
        <dbReference type="ARBA" id="ARBA00022692"/>
    </source>
</evidence>
<feature type="transmembrane region" description="Helical" evidence="5">
    <location>
        <begin position="60"/>
        <end position="80"/>
    </location>
</feature>
<protein>
    <recommendedName>
        <fullName evidence="6">Sugar phosphate transporter domain-containing protein</fullName>
    </recommendedName>
</protein>
<dbReference type="PANTHER" id="PTHR11132">
    <property type="entry name" value="SOLUTE CARRIER FAMILY 35"/>
    <property type="match status" value="1"/>
</dbReference>
<comment type="subcellular location">
    <subcellularLocation>
        <location evidence="1">Membrane</location>
        <topology evidence="1">Multi-pass membrane protein</topology>
    </subcellularLocation>
</comment>
<evidence type="ECO:0000256" key="3">
    <source>
        <dbReference type="ARBA" id="ARBA00022989"/>
    </source>
</evidence>
<feature type="transmembrane region" description="Helical" evidence="5">
    <location>
        <begin position="237"/>
        <end position="255"/>
    </location>
</feature>
<feature type="transmembrane region" description="Helical" evidence="5">
    <location>
        <begin position="184"/>
        <end position="217"/>
    </location>
</feature>
<reference evidence="7 8" key="1">
    <citation type="submission" date="2024-11" db="EMBL/GenBank/DDBJ databases">
        <title>Chromosome-level genome assembly of the freshwater bivalve Anodonta woodiana.</title>
        <authorList>
            <person name="Chen X."/>
        </authorList>
    </citation>
    <scope>NUCLEOTIDE SEQUENCE [LARGE SCALE GENOMIC DNA]</scope>
    <source>
        <strain evidence="7">MN2024</strain>
        <tissue evidence="7">Gills</tissue>
    </source>
</reference>
<keyword evidence="2 5" id="KW-0812">Transmembrane</keyword>
<gene>
    <name evidence="7" type="ORF">ACJMK2_041911</name>
</gene>
<dbReference type="EMBL" id="JBJQND010000008">
    <property type="protein sequence ID" value="KAL3869201.1"/>
    <property type="molecule type" value="Genomic_DNA"/>
</dbReference>
<evidence type="ECO:0000313" key="7">
    <source>
        <dbReference type="EMBL" id="KAL3869201.1"/>
    </source>
</evidence>
<feature type="domain" description="Sugar phosphate transporter" evidence="6">
    <location>
        <begin position="2"/>
        <end position="256"/>
    </location>
</feature>
<organism evidence="7 8">
    <name type="scientific">Sinanodonta woodiana</name>
    <name type="common">Chinese pond mussel</name>
    <name type="synonym">Anodonta woodiana</name>
    <dbReference type="NCBI Taxonomy" id="1069815"/>
    <lineage>
        <taxon>Eukaryota</taxon>
        <taxon>Metazoa</taxon>
        <taxon>Spiralia</taxon>
        <taxon>Lophotrochozoa</taxon>
        <taxon>Mollusca</taxon>
        <taxon>Bivalvia</taxon>
        <taxon>Autobranchia</taxon>
        <taxon>Heteroconchia</taxon>
        <taxon>Palaeoheterodonta</taxon>
        <taxon>Unionida</taxon>
        <taxon>Unionoidea</taxon>
        <taxon>Unionidae</taxon>
        <taxon>Unioninae</taxon>
        <taxon>Sinanodonta</taxon>
    </lineage>
</organism>
<dbReference type="Proteomes" id="UP001634394">
    <property type="component" value="Unassembled WGS sequence"/>
</dbReference>
<name>A0ABD3W726_SINWO</name>
<evidence type="ECO:0000256" key="5">
    <source>
        <dbReference type="SAM" id="Phobius"/>
    </source>
</evidence>
<evidence type="ECO:0000313" key="8">
    <source>
        <dbReference type="Proteomes" id="UP001634394"/>
    </source>
</evidence>
<keyword evidence="4 5" id="KW-0472">Membrane</keyword>
<evidence type="ECO:0000256" key="1">
    <source>
        <dbReference type="ARBA" id="ARBA00004141"/>
    </source>
</evidence>
<keyword evidence="3 5" id="KW-1133">Transmembrane helix</keyword>
<dbReference type="AlphaFoldDB" id="A0ABD3W726"/>
<feature type="transmembrane region" description="Helical" evidence="5">
    <location>
        <begin position="29"/>
        <end position="48"/>
    </location>
</feature>
<accession>A0ABD3W726</accession>
<evidence type="ECO:0000256" key="4">
    <source>
        <dbReference type="ARBA" id="ARBA00023136"/>
    </source>
</evidence>
<dbReference type="GO" id="GO:0016020">
    <property type="term" value="C:membrane"/>
    <property type="evidence" value="ECO:0007669"/>
    <property type="project" value="UniProtKB-SubCell"/>
</dbReference>
<dbReference type="InterPro" id="IPR037185">
    <property type="entry name" value="EmrE-like"/>
</dbReference>
<feature type="transmembrane region" description="Helical" evidence="5">
    <location>
        <begin position="142"/>
        <end position="164"/>
    </location>
</feature>
<dbReference type="Pfam" id="PF03151">
    <property type="entry name" value="TPT"/>
    <property type="match status" value="1"/>
</dbReference>